<name>A0ABM3GM26_NEOLC</name>
<dbReference type="PANTHER" id="PTHR23290:SF0">
    <property type="entry name" value="RRNA N6-ADENOSINE-METHYLTRANSFERASE METTL5"/>
    <property type="match status" value="1"/>
</dbReference>
<accession>A0ABM3GM26</accession>
<dbReference type="GeneID" id="107224799"/>
<organism evidence="1 2">
    <name type="scientific">Neodiprion lecontei</name>
    <name type="common">Redheaded pine sawfly</name>
    <dbReference type="NCBI Taxonomy" id="441921"/>
    <lineage>
        <taxon>Eukaryota</taxon>
        <taxon>Metazoa</taxon>
        <taxon>Ecdysozoa</taxon>
        <taxon>Arthropoda</taxon>
        <taxon>Hexapoda</taxon>
        <taxon>Insecta</taxon>
        <taxon>Pterygota</taxon>
        <taxon>Neoptera</taxon>
        <taxon>Endopterygota</taxon>
        <taxon>Hymenoptera</taxon>
        <taxon>Tenthredinoidea</taxon>
        <taxon>Diprionidae</taxon>
        <taxon>Diprioninae</taxon>
        <taxon>Neodiprion</taxon>
    </lineage>
</organism>
<sequence length="127" mass="13933">MVIVTIMVPMRFRELEECLQQLDGFEEPKIRLEQYSTSAHIGAHILHTAYTHFDDIGGKAIAHLGAGCGVLSLGARLLGTSHVVGFEIDADALSMLKTNCLELETDVEAVHCDPSCDESAFWLKTQC</sequence>
<proteinExistence type="predicted"/>
<dbReference type="InterPro" id="IPR051720">
    <property type="entry name" value="rRNA_MeTrfase/Polyamine_Synth"/>
</dbReference>
<dbReference type="SUPFAM" id="SSF53335">
    <property type="entry name" value="S-adenosyl-L-methionine-dependent methyltransferases"/>
    <property type="match status" value="1"/>
</dbReference>
<dbReference type="CDD" id="cd02440">
    <property type="entry name" value="AdoMet_MTases"/>
    <property type="match status" value="1"/>
</dbReference>
<dbReference type="Proteomes" id="UP000829291">
    <property type="component" value="Chromosome 7"/>
</dbReference>
<gene>
    <name evidence="2" type="primary">LOC107224799</name>
</gene>
<dbReference type="PANTHER" id="PTHR23290">
    <property type="entry name" value="RRNA N6-ADENOSINE-METHYLTRANSFERASE METTL5"/>
    <property type="match status" value="1"/>
</dbReference>
<evidence type="ECO:0000313" key="2">
    <source>
        <dbReference type="RefSeq" id="XP_046601325.1"/>
    </source>
</evidence>
<dbReference type="RefSeq" id="XP_046601325.1">
    <property type="nucleotide sequence ID" value="XM_046745369.1"/>
</dbReference>
<reference evidence="2" key="1">
    <citation type="submission" date="2025-08" db="UniProtKB">
        <authorList>
            <consortium name="RefSeq"/>
        </authorList>
    </citation>
    <scope>IDENTIFICATION</scope>
    <source>
        <tissue evidence="2">Thorax and Abdomen</tissue>
    </source>
</reference>
<keyword evidence="1" id="KW-1185">Reference proteome</keyword>
<evidence type="ECO:0000313" key="1">
    <source>
        <dbReference type="Proteomes" id="UP000829291"/>
    </source>
</evidence>
<dbReference type="Pfam" id="PF06325">
    <property type="entry name" value="PrmA"/>
    <property type="match status" value="1"/>
</dbReference>
<dbReference type="Gene3D" id="3.40.50.150">
    <property type="entry name" value="Vaccinia Virus protein VP39"/>
    <property type="match status" value="1"/>
</dbReference>
<protein>
    <submittedName>
        <fullName evidence="2">rRNA N6-adenosine-methyltransferase METTL5-like</fullName>
    </submittedName>
</protein>
<dbReference type="InterPro" id="IPR029063">
    <property type="entry name" value="SAM-dependent_MTases_sf"/>
</dbReference>